<dbReference type="GO" id="GO:0008474">
    <property type="term" value="F:palmitoyl-(protein) hydrolase activity"/>
    <property type="evidence" value="ECO:0007669"/>
    <property type="project" value="TreeGrafter"/>
</dbReference>
<dbReference type="Gene3D" id="3.40.50.1820">
    <property type="entry name" value="alpha/beta hydrolase"/>
    <property type="match status" value="1"/>
</dbReference>
<dbReference type="PANTHER" id="PTHR12277">
    <property type="entry name" value="ALPHA/BETA HYDROLASE DOMAIN-CONTAINING PROTEIN"/>
    <property type="match status" value="1"/>
</dbReference>
<organism evidence="1 2">
    <name type="scientific">Extremus antarcticus</name>
    <dbReference type="NCBI Taxonomy" id="702011"/>
    <lineage>
        <taxon>Eukaryota</taxon>
        <taxon>Fungi</taxon>
        <taxon>Dikarya</taxon>
        <taxon>Ascomycota</taxon>
        <taxon>Pezizomycotina</taxon>
        <taxon>Dothideomycetes</taxon>
        <taxon>Dothideomycetidae</taxon>
        <taxon>Mycosphaerellales</taxon>
        <taxon>Extremaceae</taxon>
        <taxon>Extremus</taxon>
    </lineage>
</organism>
<dbReference type="EMBL" id="JAWDJX010000041">
    <property type="protein sequence ID" value="KAK3049219.1"/>
    <property type="molecule type" value="Genomic_DNA"/>
</dbReference>
<dbReference type="InterPro" id="IPR029058">
    <property type="entry name" value="AB_hydrolase_fold"/>
</dbReference>
<evidence type="ECO:0000313" key="2">
    <source>
        <dbReference type="Proteomes" id="UP001271007"/>
    </source>
</evidence>
<sequence length="305" mass="33003">MVVFQDKIIYMPSVPPFARSERMEDYLGQCKPVSWETRHIRSLDGTKLAICCGSLPTEPQGKIDTGCVPNGVIICYFQGNGGSLPPRLPLLSAVLRVVAAQAGGTSVILVALSPRGYWKSSGRATQSGIELDARALINHAVDHCAKPGADSRLVLWGQSIGAGVATSAAAAYLSQSGVTKPPISGLVLETPFTSIRSMLVALYPQKWLPYRHLWPFLWNHWDSETALKRIATTGNKPKILLLAASKDEVVPPEEALKLESICKELSFEYSRKTVLGALHHQASAGREGQNTIAHFTVAAIRTNPP</sequence>
<protein>
    <submittedName>
        <fullName evidence="1">Uncharacterized protein</fullName>
    </submittedName>
</protein>
<gene>
    <name evidence="1" type="ORF">LTR09_009397</name>
</gene>
<dbReference type="AlphaFoldDB" id="A0AAJ0G5M5"/>
<keyword evidence="2" id="KW-1185">Reference proteome</keyword>
<evidence type="ECO:0000313" key="1">
    <source>
        <dbReference type="EMBL" id="KAK3049219.1"/>
    </source>
</evidence>
<name>A0AAJ0G5M5_9PEZI</name>
<dbReference type="PANTHER" id="PTHR12277:SF64">
    <property type="entry name" value="SUPERFAMILY HYDROLASE, PUTATIVE (AFU_ORTHOLOGUE AFUA_3G01760)-RELATED"/>
    <property type="match status" value="1"/>
</dbReference>
<dbReference type="SUPFAM" id="SSF53474">
    <property type="entry name" value="alpha/beta-Hydrolases"/>
    <property type="match status" value="1"/>
</dbReference>
<dbReference type="GO" id="GO:0016020">
    <property type="term" value="C:membrane"/>
    <property type="evidence" value="ECO:0007669"/>
    <property type="project" value="TreeGrafter"/>
</dbReference>
<comment type="caution">
    <text evidence="1">The sequence shown here is derived from an EMBL/GenBank/DDBJ whole genome shotgun (WGS) entry which is preliminary data.</text>
</comment>
<dbReference type="Proteomes" id="UP001271007">
    <property type="component" value="Unassembled WGS sequence"/>
</dbReference>
<reference evidence="1" key="1">
    <citation type="submission" date="2023-04" db="EMBL/GenBank/DDBJ databases">
        <title>Black Yeasts Isolated from many extreme environments.</title>
        <authorList>
            <person name="Coleine C."/>
            <person name="Stajich J.E."/>
            <person name="Selbmann L."/>
        </authorList>
    </citation>
    <scope>NUCLEOTIDE SEQUENCE</scope>
    <source>
        <strain evidence="1">CCFEE 5312</strain>
    </source>
</reference>
<proteinExistence type="predicted"/>
<accession>A0AAJ0G5M5</accession>